<evidence type="ECO:0008006" key="5">
    <source>
        <dbReference type="Google" id="ProtNLM"/>
    </source>
</evidence>
<reference evidence="3" key="1">
    <citation type="journal article" date="2021" name="PeerJ">
        <title>Extensive microbial diversity within the chicken gut microbiome revealed by metagenomics and culture.</title>
        <authorList>
            <person name="Gilroy R."/>
            <person name="Ravi A."/>
            <person name="Getino M."/>
            <person name="Pursley I."/>
            <person name="Horton D.L."/>
            <person name="Alikhan N.F."/>
            <person name="Baker D."/>
            <person name="Gharbi K."/>
            <person name="Hall N."/>
            <person name="Watson M."/>
            <person name="Adriaenssens E.M."/>
            <person name="Foster-Nyarko E."/>
            <person name="Jarju S."/>
            <person name="Secka A."/>
            <person name="Antonio M."/>
            <person name="Oren A."/>
            <person name="Chaudhuri R.R."/>
            <person name="La Ragione R."/>
            <person name="Hildebrand F."/>
            <person name="Pallen M.J."/>
        </authorList>
    </citation>
    <scope>NUCLEOTIDE SEQUENCE</scope>
    <source>
        <strain evidence="3">2189</strain>
    </source>
</reference>
<feature type="compositionally biased region" description="Polar residues" evidence="1">
    <location>
        <begin position="234"/>
        <end position="248"/>
    </location>
</feature>
<dbReference type="Proteomes" id="UP000886847">
    <property type="component" value="Unassembled WGS sequence"/>
</dbReference>
<dbReference type="EMBL" id="DXEW01000029">
    <property type="protein sequence ID" value="HIX50784.1"/>
    <property type="molecule type" value="Genomic_DNA"/>
</dbReference>
<comment type="caution">
    <text evidence="3">The sequence shown here is derived from an EMBL/GenBank/DDBJ whole genome shotgun (WGS) entry which is preliminary data.</text>
</comment>
<reference evidence="3" key="2">
    <citation type="submission" date="2021-04" db="EMBL/GenBank/DDBJ databases">
        <authorList>
            <person name="Gilroy R."/>
        </authorList>
    </citation>
    <scope>NUCLEOTIDE SEQUENCE</scope>
    <source>
        <strain evidence="3">2189</strain>
    </source>
</reference>
<sequence length="750" mass="83396">MKKKIIKLVSVLLAVAFSLGLMAGCELVATDNRKDMEQVIAEVNVGSDAEALSAAFETMGASVSGEVSSSVDDILSTDEIYKRDLIAYFITYGYSYVSAGYSYADTFELLLDALADRKMVSQFATLYYLSEGEVVVDRDNIGSSAGYTEVAGTDGLRMNKEVSLSGYLSAISAEDPTEAANAGFEYLLTEEEINYAEYIVRMSINQTIDSYEESIISSQTEDETTDSSSDRTTPTGANSMTETYYPSRTENGQKVIDYDVYTGFNSVTECGEYEPLEGSTVYTRTWAYARFINSLRSNYLIEEDERDVTDVHTLSYYAVERRTQLEQQLISKFSATLSLNMTDAMQEEALEYAYDTELRQQQVTSQSDFVSTMDDVSDTSFILYSPENRTYGFVYNILLPFSADQNLVLDEVSTRYGEGTKEYLAARQSDKELFYSIEATDQRSSWFNGATDYSFSAEEEDYSDYYTAGGSDHLFFRDSYITSGEGIDRYAGMYPYNGKVEEREDGTYRLTANKLRIDDFIDEMESYIGFVVGSDAASGGYYAGNGRWDAASGDAYYNVTPADFLDEDNAIDYSASVYYKGSVAGVANVPASDYLTKDSVSYKALSAFNELMFAYTTDTACLNTYFGYSIDSIETATSYVAEFEYAAQDIITNGGAGSYAVVATDYGWHIIYVSFVYTGGTTYDGGFDYALRTQEGTFSYYYYQAKKGEVVSDYVSDRQSELLTMLETEGAVVKHEDRYADLLALASAQG</sequence>
<name>A0A9D2AVM3_9FIRM</name>
<organism evidence="3 4">
    <name type="scientific">Candidatus Borkfalkia faecavium</name>
    <dbReference type="NCBI Taxonomy" id="2838508"/>
    <lineage>
        <taxon>Bacteria</taxon>
        <taxon>Bacillati</taxon>
        <taxon>Bacillota</taxon>
        <taxon>Clostridia</taxon>
        <taxon>Christensenellales</taxon>
        <taxon>Christensenellaceae</taxon>
        <taxon>Candidatus Borkfalkia</taxon>
    </lineage>
</organism>
<protein>
    <recommendedName>
        <fullName evidence="5">PpiC domain-containing protein</fullName>
    </recommendedName>
</protein>
<feature type="chain" id="PRO_5038536166" description="PpiC domain-containing protein" evidence="2">
    <location>
        <begin position="24"/>
        <end position="750"/>
    </location>
</feature>
<dbReference type="PROSITE" id="PS51257">
    <property type="entry name" value="PROKAR_LIPOPROTEIN"/>
    <property type="match status" value="1"/>
</dbReference>
<feature type="region of interest" description="Disordered" evidence="1">
    <location>
        <begin position="216"/>
        <end position="248"/>
    </location>
</feature>
<accession>A0A9D2AVM3</accession>
<keyword evidence="2" id="KW-0732">Signal</keyword>
<evidence type="ECO:0000256" key="2">
    <source>
        <dbReference type="SAM" id="SignalP"/>
    </source>
</evidence>
<gene>
    <name evidence="3" type="ORF">H9851_05820</name>
</gene>
<feature type="signal peptide" evidence="2">
    <location>
        <begin position="1"/>
        <end position="23"/>
    </location>
</feature>
<proteinExistence type="predicted"/>
<evidence type="ECO:0000313" key="3">
    <source>
        <dbReference type="EMBL" id="HIX50784.1"/>
    </source>
</evidence>
<evidence type="ECO:0000256" key="1">
    <source>
        <dbReference type="SAM" id="MobiDB-lite"/>
    </source>
</evidence>
<evidence type="ECO:0000313" key="4">
    <source>
        <dbReference type="Proteomes" id="UP000886847"/>
    </source>
</evidence>
<dbReference type="AlphaFoldDB" id="A0A9D2AVM3"/>